<dbReference type="Proteomes" id="UP000697998">
    <property type="component" value="Unassembled WGS sequence"/>
</dbReference>
<accession>A0A935PYC6</accession>
<dbReference type="AlphaFoldDB" id="A0A935PYC6"/>
<organism evidence="2 3">
    <name type="scientific">Candidatus Accumulibacter proximus</name>
    <dbReference type="NCBI Taxonomy" id="2954385"/>
    <lineage>
        <taxon>Bacteria</taxon>
        <taxon>Pseudomonadati</taxon>
        <taxon>Pseudomonadota</taxon>
        <taxon>Betaproteobacteria</taxon>
        <taxon>Candidatus Accumulibacter</taxon>
    </lineage>
</organism>
<evidence type="ECO:0000256" key="1">
    <source>
        <dbReference type="SAM" id="Phobius"/>
    </source>
</evidence>
<evidence type="ECO:0000313" key="3">
    <source>
        <dbReference type="Proteomes" id="UP000697998"/>
    </source>
</evidence>
<keyword evidence="1" id="KW-1133">Transmembrane helix</keyword>
<keyword evidence="1" id="KW-0812">Transmembrane</keyword>
<sequence>MKRYYPVIRVVGVLVLGFALLSWSAALLLVQVAPQPRRFVPGVVGDLPDGFSWCLVGIRLRCLWLVSAVSRHPPTSCH</sequence>
<name>A0A935PYC6_9PROT</name>
<keyword evidence="1" id="KW-0472">Membrane</keyword>
<feature type="transmembrane region" description="Helical" evidence="1">
    <location>
        <begin position="7"/>
        <end position="30"/>
    </location>
</feature>
<reference evidence="2 3" key="1">
    <citation type="submission" date="2020-10" db="EMBL/GenBank/DDBJ databases">
        <title>Connecting structure to function with the recovery of over 1000 high-quality activated sludge metagenome-assembled genomes encoding full-length rRNA genes using long-read sequencing.</title>
        <authorList>
            <person name="Singleton C.M."/>
            <person name="Petriglieri F."/>
            <person name="Kristensen J.M."/>
            <person name="Kirkegaard R.H."/>
            <person name="Michaelsen T.Y."/>
            <person name="Andersen M.H."/>
            <person name="Karst S.M."/>
            <person name="Dueholm M.S."/>
            <person name="Nielsen P.H."/>
            <person name="Albertsen M."/>
        </authorList>
    </citation>
    <scope>NUCLEOTIDE SEQUENCE [LARGE SCALE GENOMIC DNA]</scope>
    <source>
        <strain evidence="2">EsbW_18-Q3-R4-48_BATAC.285</strain>
    </source>
</reference>
<dbReference type="EMBL" id="JADJMH010000012">
    <property type="protein sequence ID" value="MBK7675599.1"/>
    <property type="molecule type" value="Genomic_DNA"/>
</dbReference>
<protein>
    <submittedName>
        <fullName evidence="2">Uncharacterized protein</fullName>
    </submittedName>
</protein>
<evidence type="ECO:0000313" key="2">
    <source>
        <dbReference type="EMBL" id="MBK7675599.1"/>
    </source>
</evidence>
<gene>
    <name evidence="2" type="ORF">IPJ27_13055</name>
</gene>
<proteinExistence type="predicted"/>
<comment type="caution">
    <text evidence="2">The sequence shown here is derived from an EMBL/GenBank/DDBJ whole genome shotgun (WGS) entry which is preliminary data.</text>
</comment>